<proteinExistence type="inferred from homology"/>
<dbReference type="SUPFAM" id="SSF57850">
    <property type="entry name" value="RING/U-box"/>
    <property type="match status" value="1"/>
</dbReference>
<feature type="domain" description="RING-type" evidence="9">
    <location>
        <begin position="315"/>
        <end position="355"/>
    </location>
</feature>
<dbReference type="Pfam" id="PF25600">
    <property type="entry name" value="TRIM_CC"/>
    <property type="match status" value="1"/>
</dbReference>
<keyword evidence="12" id="KW-1185">Reference proteome</keyword>
<dbReference type="PROSITE" id="PS50089">
    <property type="entry name" value="ZF_RING_2"/>
    <property type="match status" value="1"/>
</dbReference>
<organism evidence="11 12">
    <name type="scientific">Oncorhynchus mykiss</name>
    <name type="common">Rainbow trout</name>
    <name type="synonym">Salmo gairdneri</name>
    <dbReference type="NCBI Taxonomy" id="8022"/>
    <lineage>
        <taxon>Eukaryota</taxon>
        <taxon>Metazoa</taxon>
        <taxon>Chordata</taxon>
        <taxon>Craniata</taxon>
        <taxon>Vertebrata</taxon>
        <taxon>Euteleostomi</taxon>
        <taxon>Actinopterygii</taxon>
        <taxon>Neopterygii</taxon>
        <taxon>Teleostei</taxon>
        <taxon>Protacanthopterygii</taxon>
        <taxon>Salmoniformes</taxon>
        <taxon>Salmonidae</taxon>
        <taxon>Salmoninae</taxon>
        <taxon>Oncorhynchus</taxon>
    </lineage>
</organism>
<dbReference type="GeneTree" id="ENSGT00940000166596"/>
<keyword evidence="6" id="KW-0342">GTP-binding</keyword>
<keyword evidence="5" id="KW-0862">Zinc</keyword>
<keyword evidence="4 7" id="KW-0863">Zinc-finger</keyword>
<dbReference type="SMART" id="SM00184">
    <property type="entry name" value="RING"/>
    <property type="match status" value="1"/>
</dbReference>
<dbReference type="InterPro" id="IPR027370">
    <property type="entry name" value="Znf-RING_euk"/>
</dbReference>
<dbReference type="InterPro" id="IPR001841">
    <property type="entry name" value="Znf_RING"/>
</dbReference>
<dbReference type="InterPro" id="IPR027417">
    <property type="entry name" value="P-loop_NTPase"/>
</dbReference>
<dbReference type="Gene3D" id="3.40.50.300">
    <property type="entry name" value="P-loop containing nucleotide triphosphate hydrolases"/>
    <property type="match status" value="1"/>
</dbReference>
<evidence type="ECO:0000256" key="4">
    <source>
        <dbReference type="ARBA" id="ARBA00022771"/>
    </source>
</evidence>
<feature type="domain" description="AIG1-type G" evidence="10">
    <location>
        <begin position="26"/>
        <end position="223"/>
    </location>
</feature>
<dbReference type="Ensembl" id="ENSOMYT00000161536.1">
    <property type="protein sequence ID" value="ENSOMYP00000117340.1"/>
    <property type="gene ID" value="ENSOMYG00000067299.1"/>
</dbReference>
<accession>A0A8K9UW29</accession>
<dbReference type="Proteomes" id="UP000694395">
    <property type="component" value="Chromosome 13"/>
</dbReference>
<evidence type="ECO:0000256" key="1">
    <source>
        <dbReference type="ARBA" id="ARBA00008535"/>
    </source>
</evidence>
<dbReference type="Pfam" id="PF04548">
    <property type="entry name" value="AIG1"/>
    <property type="match status" value="1"/>
</dbReference>
<sequence length="467" mass="53994">MASNERSQPKRRRKSSMEEPPYLSGDAEFRVLLFGRSGRSQFSLANFILGTDVFSDELCHITESQRHRSEAFERKLAVVNTPNLSEYQASQKELRRVFKLSVCMSSPGPYVVLFAFDLNNISPSAASILELVTKHFGDSILNHMMVVVCHVEEKEDSALEEKVQTNRDFRELLEKCGRRYHLFNERKARRDEKVSRQLLEKMDDMVRENGCRFYSDHQYQEAEERIQKEERFMMKGRKKEMLTKRKELESRYTGEGLVKELLQFETGIRVENRATAERKISEVLGFTLTAVDYAAAGMASTISTISLVSERHFLCPLCKDIFSSPVTTPCGHSFCQDCLCGYWTRHRSDYCPLCKRLFHSRPDLSINRILADVCDNYRKTRPESPEESHDTPQVVDIDQMIQERLKKVDRLRHSLQLLKNSCVREVRESQKVFSALVSSMEKSHKAVVAAIEERQGEEEVCKCTVIL</sequence>
<dbReference type="InterPro" id="IPR017907">
    <property type="entry name" value="Znf_RING_CS"/>
</dbReference>
<keyword evidence="2" id="KW-0479">Metal-binding</keyword>
<dbReference type="Gene3D" id="3.30.40.10">
    <property type="entry name" value="Zinc/RING finger domain, C3HC4 (zinc finger)"/>
    <property type="match status" value="1"/>
</dbReference>
<feature type="region of interest" description="Disordered" evidence="8">
    <location>
        <begin position="1"/>
        <end position="21"/>
    </location>
</feature>
<dbReference type="InterPro" id="IPR045058">
    <property type="entry name" value="GIMA/IAN/Toc"/>
</dbReference>
<evidence type="ECO:0000256" key="3">
    <source>
        <dbReference type="ARBA" id="ARBA00022741"/>
    </source>
</evidence>
<dbReference type="InterPro" id="IPR058030">
    <property type="entry name" value="TRIM8/14/16/25/29/45/65_CC"/>
</dbReference>
<comment type="similarity">
    <text evidence="1">Belongs to the TRAFAC class TrmE-Era-EngA-EngB-Septin-like GTPase superfamily. AIG1/Toc34/Toc159-like paraseptin GTPase family. IAN subfamily.</text>
</comment>
<dbReference type="PROSITE" id="PS00518">
    <property type="entry name" value="ZF_RING_1"/>
    <property type="match status" value="1"/>
</dbReference>
<evidence type="ECO:0000313" key="11">
    <source>
        <dbReference type="Ensembl" id="ENSOMYP00000117340.1"/>
    </source>
</evidence>
<evidence type="ECO:0000259" key="9">
    <source>
        <dbReference type="PROSITE" id="PS50089"/>
    </source>
</evidence>
<evidence type="ECO:0000256" key="6">
    <source>
        <dbReference type="ARBA" id="ARBA00023134"/>
    </source>
</evidence>
<dbReference type="PANTHER" id="PTHR10903">
    <property type="entry name" value="GTPASE, IMAP FAMILY MEMBER-RELATED"/>
    <property type="match status" value="1"/>
</dbReference>
<dbReference type="GO" id="GO:0008270">
    <property type="term" value="F:zinc ion binding"/>
    <property type="evidence" value="ECO:0007669"/>
    <property type="project" value="UniProtKB-KW"/>
</dbReference>
<dbReference type="InterPro" id="IPR006703">
    <property type="entry name" value="G_AIG1"/>
</dbReference>
<evidence type="ECO:0000256" key="5">
    <source>
        <dbReference type="ARBA" id="ARBA00022833"/>
    </source>
</evidence>
<protein>
    <submittedName>
        <fullName evidence="11">Bloodthirsty-related gene family, member 2</fullName>
    </submittedName>
</protein>
<dbReference type="GO" id="GO:0005525">
    <property type="term" value="F:GTP binding"/>
    <property type="evidence" value="ECO:0007669"/>
    <property type="project" value="UniProtKB-KW"/>
</dbReference>
<dbReference type="InterPro" id="IPR013083">
    <property type="entry name" value="Znf_RING/FYVE/PHD"/>
</dbReference>
<name>A0A8K9UW29_ONCMY</name>
<evidence type="ECO:0000256" key="8">
    <source>
        <dbReference type="SAM" id="MobiDB-lite"/>
    </source>
</evidence>
<keyword evidence="3" id="KW-0547">Nucleotide-binding</keyword>
<evidence type="ECO:0000256" key="2">
    <source>
        <dbReference type="ARBA" id="ARBA00022723"/>
    </source>
</evidence>
<reference evidence="11" key="3">
    <citation type="submission" date="2025-09" db="UniProtKB">
        <authorList>
            <consortium name="Ensembl"/>
        </authorList>
    </citation>
    <scope>IDENTIFICATION</scope>
</reference>
<reference evidence="11" key="2">
    <citation type="submission" date="2025-08" db="UniProtKB">
        <authorList>
            <consortium name="Ensembl"/>
        </authorList>
    </citation>
    <scope>IDENTIFICATION</scope>
</reference>
<reference evidence="11" key="1">
    <citation type="submission" date="2020-07" db="EMBL/GenBank/DDBJ databases">
        <title>A long reads based de novo assembly of the rainbow trout Arlee double haploid line genome.</title>
        <authorList>
            <person name="Gao G."/>
            <person name="Palti Y."/>
        </authorList>
    </citation>
    <scope>NUCLEOTIDE SEQUENCE [LARGE SCALE GENOMIC DNA]</scope>
</reference>
<evidence type="ECO:0000313" key="12">
    <source>
        <dbReference type="Proteomes" id="UP000694395"/>
    </source>
</evidence>
<dbReference type="PANTHER" id="PTHR10903:SF177">
    <property type="entry name" value="GTPASE IMAP FAMILY MEMBER 4-LIKE-RELATED"/>
    <property type="match status" value="1"/>
</dbReference>
<dbReference type="PROSITE" id="PS51720">
    <property type="entry name" value="G_AIG1"/>
    <property type="match status" value="1"/>
</dbReference>
<dbReference type="AlphaFoldDB" id="A0A8K9UW29"/>
<evidence type="ECO:0000256" key="7">
    <source>
        <dbReference type="PROSITE-ProRule" id="PRU00175"/>
    </source>
</evidence>
<dbReference type="SUPFAM" id="SSF52540">
    <property type="entry name" value="P-loop containing nucleoside triphosphate hydrolases"/>
    <property type="match status" value="1"/>
</dbReference>
<dbReference type="Pfam" id="PF13445">
    <property type="entry name" value="zf-RING_UBOX"/>
    <property type="match status" value="1"/>
</dbReference>
<evidence type="ECO:0000259" key="10">
    <source>
        <dbReference type="PROSITE" id="PS51720"/>
    </source>
</evidence>